<dbReference type="InterPro" id="IPR055367">
    <property type="entry name" value="WH4_Lhr"/>
</dbReference>
<feature type="domain" description="Helicase C-terminal" evidence="11">
    <location>
        <begin position="270"/>
        <end position="429"/>
    </location>
</feature>
<dbReference type="SMART" id="SM00490">
    <property type="entry name" value="HELICc"/>
    <property type="match status" value="1"/>
</dbReference>
<reference evidence="12 13" key="2">
    <citation type="submission" date="2019-01" db="EMBL/GenBank/DDBJ databases">
        <title>Tautonia sociabilis, a novel thermotolerant planctomycete of Isosphaeraceae family, isolated from a 4000 m deep subterranean habitat.</title>
        <authorList>
            <person name="Kovaleva O.L."/>
            <person name="Elcheninov A.G."/>
            <person name="Van Heerden E."/>
            <person name="Toshchakov S.V."/>
            <person name="Novikov A."/>
            <person name="Bonch-Osmolovskaya E.A."/>
            <person name="Kublanov I.V."/>
        </authorList>
    </citation>
    <scope>NUCLEOTIDE SEQUENCE [LARGE SCALE GENOMIC DNA]</scope>
    <source>
        <strain evidence="12 13">GM2012</strain>
    </source>
</reference>
<dbReference type="InterPro" id="IPR001650">
    <property type="entry name" value="Helicase_C-like"/>
</dbReference>
<reference evidence="12 13" key="1">
    <citation type="submission" date="2018-12" db="EMBL/GenBank/DDBJ databases">
        <authorList>
            <person name="Toschakov S.V."/>
        </authorList>
    </citation>
    <scope>NUCLEOTIDE SEQUENCE [LARGE SCALE GENOMIC DNA]</scope>
    <source>
        <strain evidence="12 13">GM2012</strain>
    </source>
</reference>
<dbReference type="Pfam" id="PF23235">
    <property type="entry name" value="WHD_3rd_Lhr"/>
    <property type="match status" value="1"/>
</dbReference>
<dbReference type="GO" id="GO:0016887">
    <property type="term" value="F:ATP hydrolysis activity"/>
    <property type="evidence" value="ECO:0007669"/>
    <property type="project" value="TreeGrafter"/>
</dbReference>
<dbReference type="OrthoDB" id="9774462at2"/>
<dbReference type="InterPro" id="IPR003593">
    <property type="entry name" value="AAA+_ATPase"/>
</dbReference>
<dbReference type="PROSITE" id="PS51194">
    <property type="entry name" value="HELICASE_CTER"/>
    <property type="match status" value="1"/>
</dbReference>
<dbReference type="RefSeq" id="WP_126724641.1">
    <property type="nucleotide sequence ID" value="NZ_RYZH01000010.1"/>
</dbReference>
<organism evidence="12 13">
    <name type="scientific">Tautonia sociabilis</name>
    <dbReference type="NCBI Taxonomy" id="2080755"/>
    <lineage>
        <taxon>Bacteria</taxon>
        <taxon>Pseudomonadati</taxon>
        <taxon>Planctomycetota</taxon>
        <taxon>Planctomycetia</taxon>
        <taxon>Isosphaerales</taxon>
        <taxon>Isosphaeraceae</taxon>
        <taxon>Tautonia</taxon>
    </lineage>
</organism>
<dbReference type="InterPro" id="IPR055368">
    <property type="entry name" value="WH3_Lhr"/>
</dbReference>
<keyword evidence="4 12" id="KW-0347">Helicase</keyword>
<evidence type="ECO:0000259" key="10">
    <source>
        <dbReference type="PROSITE" id="PS51192"/>
    </source>
</evidence>
<evidence type="ECO:0000256" key="1">
    <source>
        <dbReference type="ARBA" id="ARBA00022741"/>
    </source>
</evidence>
<evidence type="ECO:0000313" key="13">
    <source>
        <dbReference type="Proteomes" id="UP000280296"/>
    </source>
</evidence>
<sequence length="1472" mass="158910">MPRPSNRAKPDPTGDLDWALPPVRAWFSETFGTATSAQRGGWPAIASGRHTLICAPTGTGKTLAAFLACLDASWRSDGPDGTRVLYISPLKALNRDIAVNLEAPLSGIVQEADRLGTPLRPLSVGVRTGDTTAAERRAQARRPPEVMITTPESLHLLLSSRQREALRGVSHVIVDEIHDLCSSKRGASLALLLERLEELTPTGFVRIGLSATLEPLEDVSRFLGGWTRGEGGAEPRPVTIVNAGVSKRLELRVLPAFPTSNEDDRVPGALEDQLLELIRSHRSTLIFSNNRADVERLAIRLNRKAGLGGNGLPADRELVRPHHGSLSLERRRETEEAFKRGELPAVVATASLELGIDVGSVELVCLVGSPGSVSRGLQRVGRAGHSAGLPSRACLFGRSEAEVIELAALADAMRSGAVEPVRIPRNCLDVLAQQVVAIVAGGPIDAEALFRLVRRADPFRSLPADRFEAVLELLSGRSELVDVRDLRPRIRWDRISNLLEPLPGTSRLALMGGGTIPDSGQIPVYLDGGPRLGEFDEAFVLERRPGDAVLLGTSSWVIRSIDLRRVTVVPGPGRSAVVPFWRGEGLGRSSRLGERLGALRRSLADRRADPGLPGWLADRGAVDPKAIRPILGFVDRQLRATGQMPDDRSVLVETFLDQDGVRAMAVLSPFGSRFHLGVKLVLQGVLRDRLGLSAELQHGDDGILIRLPGVDSPPVDLLRRVDPSECDAILLGELRGSSLFALRFRQVSARALMAGRASMGGRTPLWFQRLRAEELLDAIGHLAEHPLLLEAARECLEDDLDLPSLRAFFQEIRDGSIQVVFDPKADSPSPIASLLAGRAMADRSAALFERRARRRGRIGEGSAPGAPPPRSRRASPGLSPSLIEPDAVHRVDSRLRGRSRAPRTPEELAELLRICGDLSESELPAQVRPMLDRLAERGVAARIFLEGAEDPERWVAVEALPLFEAAFGIGLPEANGTAIGDPGAIDRVVRMYLRTRALVGVRDVAARYGLSPTRSRSVLERIAQDGEALAIPGEGGDRWGERRNVEEVRRISIAMRRKEAVAVDPDVFADLLLRHQHAHPGARLSDREGLGAVLGRLRGFAASPEAWEAELLPRRLLDYAPGRLDELLRIEEWAWRRVDLGAESCRVAIVPRHFGGGWPPVDGPPLSASASRILDAIRTAGRVEKEDLIALSGVEEAAVGPALAELSSRGAIGGDHFDPIRQAGSARPRSSPVASTRRSGRSRAGRREQAGRPWEASGVRWSAFDDRGGDDEGSARAWALALLDRYGVVCRETAGLDPWSPPWSTLREVLDSAELRGEVRRGYFVAGLSGVQFAAQEFADLLCRHRPGAGDSAAVLLSAADPANLYGAGGAVELPSPFRLARLPSNHVAIREGRPVLLSEGFGRSLSTLPGASEADLAAAVALLPGLAGPSRRILRIRKVNGEPAWTSRLAGLLQEVGFVRDPPGLAFYAGW</sequence>
<dbReference type="InterPro" id="IPR055369">
    <property type="entry name" value="WH2_Lhr"/>
</dbReference>
<dbReference type="SUPFAM" id="SSF52540">
    <property type="entry name" value="P-loop containing nucleoside triphosphate hydrolases"/>
    <property type="match status" value="1"/>
</dbReference>
<keyword evidence="7" id="KW-0234">DNA repair</keyword>
<keyword evidence="8" id="KW-0413">Isomerase</keyword>
<evidence type="ECO:0000256" key="8">
    <source>
        <dbReference type="ARBA" id="ARBA00023235"/>
    </source>
</evidence>
<dbReference type="InterPro" id="IPR011545">
    <property type="entry name" value="DEAD/DEAH_box_helicase_dom"/>
</dbReference>
<dbReference type="SMART" id="SM00487">
    <property type="entry name" value="DEXDc"/>
    <property type="match status" value="1"/>
</dbReference>
<feature type="region of interest" description="Disordered" evidence="9">
    <location>
        <begin position="1217"/>
        <end position="1254"/>
    </location>
</feature>
<comment type="caution">
    <text evidence="12">The sequence shown here is derived from an EMBL/GenBank/DDBJ whole genome shotgun (WGS) entry which is preliminary data.</text>
</comment>
<dbReference type="EMBL" id="RYZH01000010">
    <property type="protein sequence ID" value="RUL88507.1"/>
    <property type="molecule type" value="Genomic_DNA"/>
</dbReference>
<keyword evidence="13" id="KW-1185">Reference proteome</keyword>
<feature type="domain" description="Helicase ATP-binding" evidence="10">
    <location>
        <begin position="42"/>
        <end position="231"/>
    </location>
</feature>
<dbReference type="PANTHER" id="PTHR47962">
    <property type="entry name" value="ATP-DEPENDENT HELICASE LHR-RELATED-RELATED"/>
    <property type="match status" value="1"/>
</dbReference>
<name>A0A432MMT7_9BACT</name>
<dbReference type="Pfam" id="PF23234">
    <property type="entry name" value="WHD_4th_Lhr"/>
    <property type="match status" value="1"/>
</dbReference>
<dbReference type="SMART" id="SM00382">
    <property type="entry name" value="AAA"/>
    <property type="match status" value="1"/>
</dbReference>
<keyword evidence="3" id="KW-0378">Hydrolase</keyword>
<keyword evidence="5" id="KW-0067">ATP-binding</keyword>
<dbReference type="InterPro" id="IPR013701">
    <property type="entry name" value="Lhr-like_DEAD/DEAH_assoc"/>
</dbReference>
<dbReference type="GO" id="GO:0005524">
    <property type="term" value="F:ATP binding"/>
    <property type="evidence" value="ECO:0007669"/>
    <property type="project" value="UniProtKB-KW"/>
</dbReference>
<evidence type="ECO:0000313" key="12">
    <source>
        <dbReference type="EMBL" id="RUL88507.1"/>
    </source>
</evidence>
<gene>
    <name evidence="12" type="ORF">TsocGM_07280</name>
</gene>
<keyword evidence="1" id="KW-0547">Nucleotide-binding</keyword>
<evidence type="ECO:0000256" key="6">
    <source>
        <dbReference type="ARBA" id="ARBA00023125"/>
    </source>
</evidence>
<evidence type="ECO:0000259" key="11">
    <source>
        <dbReference type="PROSITE" id="PS51194"/>
    </source>
</evidence>
<dbReference type="Pfam" id="PF08494">
    <property type="entry name" value="DEAD_assoc"/>
    <property type="match status" value="1"/>
</dbReference>
<dbReference type="Proteomes" id="UP000280296">
    <property type="component" value="Unassembled WGS sequence"/>
</dbReference>
<dbReference type="GO" id="GO:0006281">
    <property type="term" value="P:DNA repair"/>
    <property type="evidence" value="ECO:0007669"/>
    <property type="project" value="UniProtKB-KW"/>
</dbReference>
<dbReference type="Pfam" id="PF19306">
    <property type="entry name" value="WHD_Lhr"/>
    <property type="match status" value="1"/>
</dbReference>
<evidence type="ECO:0000256" key="5">
    <source>
        <dbReference type="ARBA" id="ARBA00022840"/>
    </source>
</evidence>
<evidence type="ECO:0000256" key="9">
    <source>
        <dbReference type="SAM" id="MobiDB-lite"/>
    </source>
</evidence>
<evidence type="ECO:0000256" key="2">
    <source>
        <dbReference type="ARBA" id="ARBA00022763"/>
    </source>
</evidence>
<evidence type="ECO:0000256" key="3">
    <source>
        <dbReference type="ARBA" id="ARBA00022801"/>
    </source>
</evidence>
<evidence type="ECO:0000256" key="7">
    <source>
        <dbReference type="ARBA" id="ARBA00023204"/>
    </source>
</evidence>
<dbReference type="GO" id="GO:0003677">
    <property type="term" value="F:DNA binding"/>
    <property type="evidence" value="ECO:0007669"/>
    <property type="project" value="UniProtKB-KW"/>
</dbReference>
<keyword evidence="2" id="KW-0227">DNA damage</keyword>
<protein>
    <submittedName>
        <fullName evidence="12">DEAD/DEAH box helicase</fullName>
    </submittedName>
</protein>
<dbReference type="PANTHER" id="PTHR47962:SF5">
    <property type="entry name" value="ATP-DEPENDENT HELICASE LHR-RELATED"/>
    <property type="match status" value="1"/>
</dbReference>
<dbReference type="InterPro" id="IPR014001">
    <property type="entry name" value="Helicase_ATP-bd"/>
</dbReference>
<dbReference type="InterPro" id="IPR027417">
    <property type="entry name" value="P-loop_NTPase"/>
</dbReference>
<dbReference type="Gene3D" id="3.40.50.300">
    <property type="entry name" value="P-loop containing nucleotide triphosphate hydrolases"/>
    <property type="match status" value="2"/>
</dbReference>
<dbReference type="InterPro" id="IPR045628">
    <property type="entry name" value="Lhr_WH_dom"/>
</dbReference>
<keyword evidence="6" id="KW-0238">DNA-binding</keyword>
<evidence type="ECO:0000256" key="4">
    <source>
        <dbReference type="ARBA" id="ARBA00022806"/>
    </source>
</evidence>
<dbReference type="Pfam" id="PF23236">
    <property type="entry name" value="WHD_2nd_Lhr"/>
    <property type="match status" value="1"/>
</dbReference>
<accession>A0A432MMT7</accession>
<proteinExistence type="predicted"/>
<dbReference type="Pfam" id="PF00270">
    <property type="entry name" value="DEAD"/>
    <property type="match status" value="1"/>
</dbReference>
<dbReference type="GO" id="GO:0004386">
    <property type="term" value="F:helicase activity"/>
    <property type="evidence" value="ECO:0007669"/>
    <property type="project" value="UniProtKB-KW"/>
</dbReference>
<feature type="region of interest" description="Disordered" evidence="9">
    <location>
        <begin position="856"/>
        <end position="883"/>
    </location>
</feature>
<dbReference type="PROSITE" id="PS51192">
    <property type="entry name" value="HELICASE_ATP_BIND_1"/>
    <property type="match status" value="1"/>
</dbReference>
<dbReference type="InterPro" id="IPR052511">
    <property type="entry name" value="ATP-dep_Helicase"/>
</dbReference>
<dbReference type="Pfam" id="PF00271">
    <property type="entry name" value="Helicase_C"/>
    <property type="match status" value="1"/>
</dbReference>